<dbReference type="InterPro" id="IPR002054">
    <property type="entry name" value="DNA-dir_DNA_pol_X"/>
</dbReference>
<keyword evidence="2" id="KW-0548">Nucleotidyltransferase</keyword>
<dbReference type="EMBL" id="CAFBMK010000001">
    <property type="protein sequence ID" value="CAB4891588.1"/>
    <property type="molecule type" value="Genomic_DNA"/>
</dbReference>
<dbReference type="SUPFAM" id="SSF89550">
    <property type="entry name" value="PHP domain-like"/>
    <property type="match status" value="1"/>
</dbReference>
<dbReference type="Pfam" id="PF14520">
    <property type="entry name" value="HHH_5"/>
    <property type="match status" value="1"/>
</dbReference>
<dbReference type="InterPro" id="IPR027421">
    <property type="entry name" value="DNA_pol_lamdba_lyase_dom_sf"/>
</dbReference>
<dbReference type="NCBIfam" id="NF006375">
    <property type="entry name" value="PRK08609.1"/>
    <property type="match status" value="1"/>
</dbReference>
<dbReference type="Pfam" id="PF14716">
    <property type="entry name" value="HHH_8"/>
    <property type="match status" value="1"/>
</dbReference>
<dbReference type="InterPro" id="IPR047967">
    <property type="entry name" value="PolX_PHP"/>
</dbReference>
<dbReference type="InterPro" id="IPR050243">
    <property type="entry name" value="PHP_phosphatase"/>
</dbReference>
<sequence length="584" mass="63294">MAAEDAPAPKDPSNAAIAELLQELGDRYELDGAVVHRVLAYRNGAKAVLDAPRSVAGMTRAGTVTELPGIGKTLEEKFRALLDTGEIPALTKLREKYPAGLLTLTHLPGLGPKKARKLFDELGVDGPAALRAAIADDRVSTLAGFGTKTQEKYLKLLDAAGEDIERPQRVLLSKALPLAEALVDELRERGREAGVHRVEVAGSARRRADSVHDLDVIATADDAAALLEVFRTSELIAEVGSSGDNGAHGVLHSGLSVDLRVVAPDQFGNLLQHFTGSKAHNVAMRESAVKRGLHISEYGILDDETGKTERFATEEEVYARLGLPWIPPELRENRGELALDQAPPLIELADLRGDLHMHTTHSDGRASVRDMALAARELGHEYLCITDHSATHGFGDDVQPDELREIIAEVRAVDEELDGITVLAGSEVNIGTDGRLDYADDVLAELDWVVASIHTAFQSDPTRRIVAACEHPMVDVIAHPTGRLIGRRESYDLDVDAMIDAARRTGTFLEINASPARRDLHDTHARAARDAGVLLTIDSDAHGPDTLTNLRWGVATARRAWLAAADVANTRPWEELRRLRKGGR</sequence>
<reference evidence="5" key="1">
    <citation type="submission" date="2020-05" db="EMBL/GenBank/DDBJ databases">
        <authorList>
            <person name="Chiriac C."/>
            <person name="Salcher M."/>
            <person name="Ghai R."/>
            <person name="Kavagutti S V."/>
        </authorList>
    </citation>
    <scope>NUCLEOTIDE SEQUENCE</scope>
</reference>
<dbReference type="InterPro" id="IPR004013">
    <property type="entry name" value="PHP_dom"/>
</dbReference>
<evidence type="ECO:0000256" key="1">
    <source>
        <dbReference type="ARBA" id="ARBA00022679"/>
    </source>
</evidence>
<dbReference type="InterPro" id="IPR010996">
    <property type="entry name" value="HHH_MUS81"/>
</dbReference>
<dbReference type="Pfam" id="PF14791">
    <property type="entry name" value="DNA_pol_B_thumb"/>
    <property type="match status" value="1"/>
</dbReference>
<dbReference type="CDD" id="cd00141">
    <property type="entry name" value="NT_POLXc"/>
    <property type="match status" value="1"/>
</dbReference>
<dbReference type="PANTHER" id="PTHR36928:SF1">
    <property type="entry name" value="PHOSPHATASE YCDX-RELATED"/>
    <property type="match status" value="1"/>
</dbReference>
<dbReference type="PIRSF" id="PIRSF005047">
    <property type="entry name" value="UCP005047_YshC"/>
    <property type="match status" value="1"/>
</dbReference>
<dbReference type="InterPro" id="IPR003141">
    <property type="entry name" value="Pol/His_phosphatase_N"/>
</dbReference>
<dbReference type="SMART" id="SM00483">
    <property type="entry name" value="POLXc"/>
    <property type="match status" value="1"/>
</dbReference>
<dbReference type="GO" id="GO:0003677">
    <property type="term" value="F:DNA binding"/>
    <property type="evidence" value="ECO:0007669"/>
    <property type="project" value="InterPro"/>
</dbReference>
<feature type="domain" description="Polymerase/histidinol phosphatase N-terminal" evidence="3">
    <location>
        <begin position="353"/>
        <end position="432"/>
    </location>
</feature>
<dbReference type="InterPro" id="IPR016195">
    <property type="entry name" value="Pol/histidinol_Pase-like"/>
</dbReference>
<dbReference type="Gene3D" id="3.30.210.10">
    <property type="entry name" value="DNA polymerase, thumb domain"/>
    <property type="match status" value="1"/>
</dbReference>
<dbReference type="GO" id="GO:0008270">
    <property type="term" value="F:zinc ion binding"/>
    <property type="evidence" value="ECO:0007669"/>
    <property type="project" value="TreeGrafter"/>
</dbReference>
<dbReference type="InterPro" id="IPR022311">
    <property type="entry name" value="PolX-like"/>
</dbReference>
<dbReference type="GO" id="GO:0042578">
    <property type="term" value="F:phosphoric ester hydrolase activity"/>
    <property type="evidence" value="ECO:0007669"/>
    <property type="project" value="TreeGrafter"/>
</dbReference>
<dbReference type="SUPFAM" id="SSF158702">
    <property type="entry name" value="Sec63 N-terminal domain-like"/>
    <property type="match status" value="1"/>
</dbReference>
<dbReference type="CDD" id="cd07436">
    <property type="entry name" value="PHP_PolX"/>
    <property type="match status" value="1"/>
</dbReference>
<dbReference type="Pfam" id="PF02811">
    <property type="entry name" value="PHP"/>
    <property type="match status" value="1"/>
</dbReference>
<dbReference type="SUPFAM" id="SSF81301">
    <property type="entry name" value="Nucleotidyltransferase"/>
    <property type="match status" value="1"/>
</dbReference>
<organism evidence="5">
    <name type="scientific">freshwater metagenome</name>
    <dbReference type="NCBI Taxonomy" id="449393"/>
    <lineage>
        <taxon>unclassified sequences</taxon>
        <taxon>metagenomes</taxon>
        <taxon>ecological metagenomes</taxon>
    </lineage>
</organism>
<dbReference type="AlphaFoldDB" id="A0A6J7FCK3"/>
<dbReference type="Gene3D" id="3.20.20.140">
    <property type="entry name" value="Metal-dependent hydrolases"/>
    <property type="match status" value="1"/>
</dbReference>
<dbReference type="SMART" id="SM00481">
    <property type="entry name" value="POLIIIAc"/>
    <property type="match status" value="1"/>
</dbReference>
<dbReference type="PANTHER" id="PTHR36928">
    <property type="entry name" value="PHOSPHATASE YCDX-RELATED"/>
    <property type="match status" value="1"/>
</dbReference>
<dbReference type="Gene3D" id="1.10.150.20">
    <property type="entry name" value="5' to 3' exonuclease, C-terminal subdomain"/>
    <property type="match status" value="1"/>
</dbReference>
<dbReference type="InterPro" id="IPR029398">
    <property type="entry name" value="PolB_thumb"/>
</dbReference>
<evidence type="ECO:0000259" key="4">
    <source>
        <dbReference type="SMART" id="SM00483"/>
    </source>
</evidence>
<feature type="domain" description="DNA-directed DNA polymerase X" evidence="4">
    <location>
        <begin position="12"/>
        <end position="332"/>
    </location>
</feature>
<protein>
    <submittedName>
        <fullName evidence="5">Unannotated protein</fullName>
    </submittedName>
</protein>
<dbReference type="GO" id="GO:0005829">
    <property type="term" value="C:cytosol"/>
    <property type="evidence" value="ECO:0007669"/>
    <property type="project" value="TreeGrafter"/>
</dbReference>
<dbReference type="SUPFAM" id="SSF47802">
    <property type="entry name" value="DNA polymerase beta, N-terminal domain-like"/>
    <property type="match status" value="1"/>
</dbReference>
<evidence type="ECO:0000259" key="3">
    <source>
        <dbReference type="SMART" id="SM00481"/>
    </source>
</evidence>
<dbReference type="GO" id="GO:0003887">
    <property type="term" value="F:DNA-directed DNA polymerase activity"/>
    <property type="evidence" value="ECO:0007669"/>
    <property type="project" value="InterPro"/>
</dbReference>
<dbReference type="Gene3D" id="3.30.460.10">
    <property type="entry name" value="Beta Polymerase, domain 2"/>
    <property type="match status" value="1"/>
</dbReference>
<dbReference type="Gene3D" id="1.10.150.110">
    <property type="entry name" value="DNA polymerase beta, N-terminal domain-like"/>
    <property type="match status" value="1"/>
</dbReference>
<dbReference type="InterPro" id="IPR037160">
    <property type="entry name" value="DNA_Pol_thumb_sf"/>
</dbReference>
<evidence type="ECO:0000313" key="5">
    <source>
        <dbReference type="EMBL" id="CAB4891588.1"/>
    </source>
</evidence>
<accession>A0A6J7FCK3</accession>
<name>A0A6J7FCK3_9ZZZZ</name>
<gene>
    <name evidence="5" type="ORF">UFOPK3564_00018</name>
</gene>
<proteinExistence type="predicted"/>
<keyword evidence="1" id="KW-0808">Transferase</keyword>
<evidence type="ECO:0000256" key="2">
    <source>
        <dbReference type="ARBA" id="ARBA00022695"/>
    </source>
</evidence>
<dbReference type="InterPro" id="IPR043519">
    <property type="entry name" value="NT_sf"/>
</dbReference>